<evidence type="ECO:0000313" key="11">
    <source>
        <dbReference type="Proteomes" id="UP000287972"/>
    </source>
</evidence>
<keyword evidence="7" id="KW-0472">Membrane</keyword>
<keyword evidence="11" id="KW-1185">Reference proteome</keyword>
<evidence type="ECO:0000256" key="2">
    <source>
        <dbReference type="ARBA" id="ARBA00004240"/>
    </source>
</evidence>
<feature type="domain" description="DUF676" evidence="9">
    <location>
        <begin position="49"/>
        <end position="218"/>
    </location>
</feature>
<evidence type="ECO:0000256" key="1">
    <source>
        <dbReference type="ARBA" id="ARBA00004173"/>
    </source>
</evidence>
<dbReference type="Gene3D" id="3.40.50.1820">
    <property type="entry name" value="alpha/beta hydrolase"/>
    <property type="match status" value="1"/>
</dbReference>
<accession>A0A428RSN3</accession>
<dbReference type="GO" id="GO:0016020">
    <property type="term" value="C:membrane"/>
    <property type="evidence" value="ECO:0007669"/>
    <property type="project" value="UniProtKB-SubCell"/>
</dbReference>
<evidence type="ECO:0000256" key="3">
    <source>
        <dbReference type="ARBA" id="ARBA00004370"/>
    </source>
</evidence>
<dbReference type="InterPro" id="IPR029058">
    <property type="entry name" value="AB_hydrolase_fold"/>
</dbReference>
<reference evidence="10 11" key="1">
    <citation type="submission" date="2017-06" db="EMBL/GenBank/DDBJ databases">
        <title>Comparative genomic analysis of Ambrosia Fusariam Clade fungi.</title>
        <authorList>
            <person name="Stajich J.E."/>
            <person name="Carrillo J."/>
            <person name="Kijimoto T."/>
            <person name="Eskalen A."/>
            <person name="O'Donnell K."/>
            <person name="Kasson M."/>
        </authorList>
    </citation>
    <scope>NUCLEOTIDE SEQUENCE [LARGE SCALE GENOMIC DNA]</scope>
    <source>
        <strain evidence="10 11">NRRL62606</strain>
    </source>
</reference>
<evidence type="ECO:0000256" key="8">
    <source>
        <dbReference type="SAM" id="MobiDB-lite"/>
    </source>
</evidence>
<comment type="subcellular location">
    <subcellularLocation>
        <location evidence="2">Endoplasmic reticulum</location>
    </subcellularLocation>
    <subcellularLocation>
        <location evidence="3">Membrane</location>
    </subcellularLocation>
    <subcellularLocation>
        <location evidence="1">Mitochondrion</location>
    </subcellularLocation>
</comment>
<feature type="compositionally biased region" description="Pro residues" evidence="8">
    <location>
        <begin position="16"/>
        <end position="26"/>
    </location>
</feature>
<dbReference type="InterPro" id="IPR052374">
    <property type="entry name" value="SERAC1"/>
</dbReference>
<organism evidence="10 11">
    <name type="scientific">Fusarium floridanum</name>
    <dbReference type="NCBI Taxonomy" id="1325733"/>
    <lineage>
        <taxon>Eukaryota</taxon>
        <taxon>Fungi</taxon>
        <taxon>Dikarya</taxon>
        <taxon>Ascomycota</taxon>
        <taxon>Pezizomycotina</taxon>
        <taxon>Sordariomycetes</taxon>
        <taxon>Hypocreomycetidae</taxon>
        <taxon>Hypocreales</taxon>
        <taxon>Nectriaceae</taxon>
        <taxon>Fusarium</taxon>
        <taxon>Fusarium solani species complex</taxon>
    </lineage>
</organism>
<protein>
    <recommendedName>
        <fullName evidence="9">DUF676 domain-containing protein</fullName>
    </recommendedName>
</protein>
<keyword evidence="5" id="KW-0256">Endoplasmic reticulum</keyword>
<gene>
    <name evidence="10" type="ORF">CEP51_006543</name>
</gene>
<dbReference type="Proteomes" id="UP000287972">
    <property type="component" value="Unassembled WGS sequence"/>
</dbReference>
<dbReference type="GO" id="GO:0005739">
    <property type="term" value="C:mitochondrion"/>
    <property type="evidence" value="ECO:0007669"/>
    <property type="project" value="UniProtKB-SubCell"/>
</dbReference>
<comment type="caution">
    <text evidence="10">The sequence shown here is derived from an EMBL/GenBank/DDBJ whole genome shotgun (WGS) entry which is preliminary data.</text>
</comment>
<evidence type="ECO:0000256" key="6">
    <source>
        <dbReference type="ARBA" id="ARBA00023128"/>
    </source>
</evidence>
<proteinExistence type="inferred from homology"/>
<dbReference type="SUPFAM" id="SSF53474">
    <property type="entry name" value="alpha/beta-Hydrolases"/>
    <property type="match status" value="1"/>
</dbReference>
<comment type="similarity">
    <text evidence="4">Belongs to the putative lipase ROG1 family.</text>
</comment>
<evidence type="ECO:0000259" key="9">
    <source>
        <dbReference type="Pfam" id="PF05057"/>
    </source>
</evidence>
<dbReference type="AlphaFoldDB" id="A0A428RSN3"/>
<feature type="compositionally biased region" description="Basic and acidic residues" evidence="8">
    <location>
        <begin position="1"/>
        <end position="11"/>
    </location>
</feature>
<dbReference type="GO" id="GO:0005783">
    <property type="term" value="C:endoplasmic reticulum"/>
    <property type="evidence" value="ECO:0007669"/>
    <property type="project" value="UniProtKB-SubCell"/>
</dbReference>
<name>A0A428RSN3_9HYPO</name>
<dbReference type="PANTHER" id="PTHR48182">
    <property type="entry name" value="PROTEIN SERAC1"/>
    <property type="match status" value="1"/>
</dbReference>
<keyword evidence="6" id="KW-0496">Mitochondrion</keyword>
<evidence type="ECO:0000256" key="7">
    <source>
        <dbReference type="ARBA" id="ARBA00023136"/>
    </source>
</evidence>
<dbReference type="Pfam" id="PF05057">
    <property type="entry name" value="DUF676"/>
    <property type="match status" value="1"/>
</dbReference>
<dbReference type="PANTHER" id="PTHR48182:SF2">
    <property type="entry name" value="PROTEIN SERAC1"/>
    <property type="match status" value="1"/>
</dbReference>
<dbReference type="EMBL" id="NKCL01000144">
    <property type="protein sequence ID" value="RSL80481.1"/>
    <property type="molecule type" value="Genomic_DNA"/>
</dbReference>
<sequence length="319" mass="35314">MGLFSRKKDTAVEPSTPTPATEPPPATASFPVGIKVWVECEDATVDICFVHGLTGDRDHTWTFKGQVEPWPKTLIPEALAEVAKRRGVQKTPRARILTYGYDAYVVKTEVSSKNGLRDHAKHFLDQIVGDREMSDAVGRPLILVAHSLGGLVSKKAILISRNNPEPHLEDLYKSVKGIAFMGVPHRGSWMANWATFPVSAFGVVKSTNTTILKILKTDDPLLQDTQKEFWSMIRKEREGGRNLGVTCFFEELPLVVVGKRVVNQESATLEGYDEVCIHANHSNMVKFDSKEHDGFKSLFGALVRWGTRSVDLSQVSGTA</sequence>
<dbReference type="InterPro" id="IPR007751">
    <property type="entry name" value="DUF676_lipase-like"/>
</dbReference>
<evidence type="ECO:0000256" key="4">
    <source>
        <dbReference type="ARBA" id="ARBA00007920"/>
    </source>
</evidence>
<feature type="region of interest" description="Disordered" evidence="8">
    <location>
        <begin position="1"/>
        <end position="27"/>
    </location>
</feature>
<evidence type="ECO:0000256" key="5">
    <source>
        <dbReference type="ARBA" id="ARBA00022824"/>
    </source>
</evidence>
<evidence type="ECO:0000313" key="10">
    <source>
        <dbReference type="EMBL" id="RSL80481.1"/>
    </source>
</evidence>